<evidence type="ECO:0000313" key="3">
    <source>
        <dbReference type="EMBL" id="ODP36320.1"/>
    </source>
</evidence>
<feature type="chain" id="PRO_5009132019" description="Amidohydrolase 3 domain-containing protein" evidence="1">
    <location>
        <begin position="20"/>
        <end position="525"/>
    </location>
</feature>
<gene>
    <name evidence="3" type="ORF">BFL28_06395</name>
</gene>
<dbReference type="EMBL" id="MDDS01000075">
    <property type="protein sequence ID" value="ODP36320.1"/>
    <property type="molecule type" value="Genomic_DNA"/>
</dbReference>
<accession>A0A1E3LU20</accession>
<dbReference type="InterPro" id="IPR013108">
    <property type="entry name" value="Amidohydro_3"/>
</dbReference>
<dbReference type="InterPro" id="IPR011059">
    <property type="entry name" value="Metal-dep_hydrolase_composite"/>
</dbReference>
<proteinExistence type="predicted"/>
<organism evidence="3 4">
    <name type="scientific">Sphingomonas turrisvirgatae</name>
    <dbReference type="NCBI Taxonomy" id="1888892"/>
    <lineage>
        <taxon>Bacteria</taxon>
        <taxon>Pseudomonadati</taxon>
        <taxon>Pseudomonadota</taxon>
        <taxon>Alphaproteobacteria</taxon>
        <taxon>Sphingomonadales</taxon>
        <taxon>Sphingomonadaceae</taxon>
        <taxon>Sphingomonas</taxon>
    </lineage>
</organism>
<evidence type="ECO:0000256" key="1">
    <source>
        <dbReference type="SAM" id="SignalP"/>
    </source>
</evidence>
<keyword evidence="1" id="KW-0732">Signal</keyword>
<evidence type="ECO:0000313" key="4">
    <source>
        <dbReference type="Proteomes" id="UP000094487"/>
    </source>
</evidence>
<keyword evidence="4" id="KW-1185">Reference proteome</keyword>
<dbReference type="PANTHER" id="PTHR11647:SF1">
    <property type="entry name" value="COLLAPSIN RESPONSE MEDIATOR PROTEIN"/>
    <property type="match status" value="1"/>
</dbReference>
<dbReference type="AlphaFoldDB" id="A0A1E3LU20"/>
<dbReference type="GO" id="GO:0005829">
    <property type="term" value="C:cytosol"/>
    <property type="evidence" value="ECO:0007669"/>
    <property type="project" value="TreeGrafter"/>
</dbReference>
<dbReference type="InterPro" id="IPR050378">
    <property type="entry name" value="Metallo-dep_Hydrolases_sf"/>
</dbReference>
<feature type="signal peptide" evidence="1">
    <location>
        <begin position="1"/>
        <end position="19"/>
    </location>
</feature>
<reference evidence="3 4" key="1">
    <citation type="submission" date="2016-08" db="EMBL/GenBank/DDBJ databases">
        <title>Draft genome of the agarase producing Sphingomonas sp. MCT13.</title>
        <authorList>
            <person name="D'Andrea M.M."/>
            <person name="Rossolini G.M."/>
            <person name="Thaller M.C."/>
        </authorList>
    </citation>
    <scope>NUCLEOTIDE SEQUENCE [LARGE SCALE GENOMIC DNA]</scope>
    <source>
        <strain evidence="3 4">MCT13</strain>
    </source>
</reference>
<dbReference type="RefSeq" id="WP_069321889.1">
    <property type="nucleotide sequence ID" value="NZ_MDDS01000075.1"/>
</dbReference>
<comment type="caution">
    <text evidence="3">The sequence shown here is derived from an EMBL/GenBank/DDBJ whole genome shotgun (WGS) entry which is preliminary data.</text>
</comment>
<protein>
    <recommendedName>
        <fullName evidence="2">Amidohydrolase 3 domain-containing protein</fullName>
    </recommendedName>
</protein>
<sequence>MRYAAPLIAASLLLLPATAAQEQRPIAVDLLIAKGQVIDGTGGAPRIADIGVRGDRIIFIGKSPGVVARRTMDASGLIVAPGLIDPHTHSRGDALAAAPARRILANHLLQGVTSIVIGNDGGGDVDSKALFDRLATQPAGVNVASFVGFGEVRGTVVGQRDRVPTGPEQARMARLVAQAMCDGALGLSAGLYYAPQSFAKAGEVAGLARVAGRYGGLYETHLRDEGSASIGLMAAIDEAIDIARQGQLPLHVAHIKALGVDAQGMAPQAIARIARARASGMQITADQYPWEASSTGLSAALVPRHAQDGGNAAMVAKLKAADAKLREQMTEQLRIRGGANAILLVSGAHKGQRLDAIAAAWRISPLDAAIRLLIAEPGAKIASFNMIARDIDAFARQPWVVGSSDATDGHPRRMGSFARAWRLFVREQRLMTPARFVQRSSAQTAQLLGLRDRGTLAPGSFADIALFHPAAYREQATYDAPDRPAAGVRYVLVNGTLAVDNGQLTGAFAGRPLPKPRQPHWNCPR</sequence>
<dbReference type="OrthoDB" id="9766983at2"/>
<dbReference type="InterPro" id="IPR032466">
    <property type="entry name" value="Metal_Hydrolase"/>
</dbReference>
<feature type="domain" description="Amidohydrolase 3" evidence="2">
    <location>
        <begin position="70"/>
        <end position="496"/>
    </location>
</feature>
<dbReference type="STRING" id="1888892.BFL28_06395"/>
<dbReference type="Pfam" id="PF07969">
    <property type="entry name" value="Amidohydro_3"/>
    <property type="match status" value="1"/>
</dbReference>
<dbReference type="GO" id="GO:0016812">
    <property type="term" value="F:hydrolase activity, acting on carbon-nitrogen (but not peptide) bonds, in cyclic amides"/>
    <property type="evidence" value="ECO:0007669"/>
    <property type="project" value="TreeGrafter"/>
</dbReference>
<evidence type="ECO:0000259" key="2">
    <source>
        <dbReference type="Pfam" id="PF07969"/>
    </source>
</evidence>
<name>A0A1E3LU20_9SPHN</name>
<dbReference type="Gene3D" id="3.20.20.140">
    <property type="entry name" value="Metal-dependent hydrolases"/>
    <property type="match status" value="2"/>
</dbReference>
<dbReference type="SUPFAM" id="SSF51338">
    <property type="entry name" value="Composite domain of metallo-dependent hydrolases"/>
    <property type="match status" value="1"/>
</dbReference>
<dbReference type="SUPFAM" id="SSF51556">
    <property type="entry name" value="Metallo-dependent hydrolases"/>
    <property type="match status" value="1"/>
</dbReference>
<dbReference type="Proteomes" id="UP000094487">
    <property type="component" value="Unassembled WGS sequence"/>
</dbReference>
<dbReference type="PANTHER" id="PTHR11647">
    <property type="entry name" value="HYDRANTOINASE/DIHYDROPYRIMIDINASE FAMILY MEMBER"/>
    <property type="match status" value="1"/>
</dbReference>